<reference evidence="1" key="3">
    <citation type="submission" date="2025-09" db="UniProtKB">
        <authorList>
            <consortium name="Ensembl"/>
        </authorList>
    </citation>
    <scope>IDENTIFICATION</scope>
</reference>
<dbReference type="SUPFAM" id="SSF46966">
    <property type="entry name" value="Spectrin repeat"/>
    <property type="match status" value="2"/>
</dbReference>
<accession>A0A670IT80</accession>
<evidence type="ECO:0000313" key="2">
    <source>
        <dbReference type="Proteomes" id="UP000472272"/>
    </source>
</evidence>
<dbReference type="Ensembl" id="ENSPMRT00000016399.1">
    <property type="protein sequence ID" value="ENSPMRP00000015353.1"/>
    <property type="gene ID" value="ENSPMRG00000010227.1"/>
</dbReference>
<organism evidence="1 2">
    <name type="scientific">Podarcis muralis</name>
    <name type="common">Wall lizard</name>
    <name type="synonym">Lacerta muralis</name>
    <dbReference type="NCBI Taxonomy" id="64176"/>
    <lineage>
        <taxon>Eukaryota</taxon>
        <taxon>Metazoa</taxon>
        <taxon>Chordata</taxon>
        <taxon>Craniata</taxon>
        <taxon>Vertebrata</taxon>
        <taxon>Euteleostomi</taxon>
        <taxon>Lepidosauria</taxon>
        <taxon>Squamata</taxon>
        <taxon>Bifurcata</taxon>
        <taxon>Unidentata</taxon>
        <taxon>Episquamata</taxon>
        <taxon>Laterata</taxon>
        <taxon>Lacertibaenia</taxon>
        <taxon>Lacertidae</taxon>
        <taxon>Podarcis</taxon>
    </lineage>
</organism>
<keyword evidence="2" id="KW-1185">Reference proteome</keyword>
<dbReference type="AlphaFoldDB" id="A0A670IT80"/>
<proteinExistence type="predicted"/>
<dbReference type="Gene3D" id="1.20.58.60">
    <property type="match status" value="1"/>
</dbReference>
<protein>
    <submittedName>
        <fullName evidence="1">Uncharacterized protein</fullName>
    </submittedName>
</protein>
<sequence length="239" mass="26759">NADTQGFPLREKKIIYTPPSLARAGLRAANTNKISLMVESLERLQSRTRDPPAVRGDSAWLREQIRENGLRLAELEKLGVALETLRGQGAELLATMQASGNRGRQGPFPSARRIQERVEQLLSQWKALWEQSEERENWLQGLLVLADRFWQGFSDLAATLGDIQQVVLEPEEAASDPKAIQQPSPALREEIDSLQSELDSLGVLGMELMSSCGDLDKPDVSRLWGLFSKVRTIIYFTAY</sequence>
<name>A0A670IT80_PODMU</name>
<dbReference type="Proteomes" id="UP000472272">
    <property type="component" value="Chromosome 7"/>
</dbReference>
<reference evidence="1" key="2">
    <citation type="submission" date="2025-08" db="UniProtKB">
        <authorList>
            <consortium name="Ensembl"/>
        </authorList>
    </citation>
    <scope>IDENTIFICATION</scope>
</reference>
<evidence type="ECO:0000313" key="1">
    <source>
        <dbReference type="Ensembl" id="ENSPMRP00000015353.1"/>
    </source>
</evidence>
<dbReference type="OMA" id="WDETHTQ"/>
<dbReference type="GeneTree" id="ENSGT00940000177120"/>
<reference evidence="1 2" key="1">
    <citation type="journal article" date="2019" name="Proc. Natl. Acad. Sci. U.S.A.">
        <title>Regulatory changes in pterin and carotenoid genes underlie balanced color polymorphisms in the wall lizard.</title>
        <authorList>
            <person name="Andrade P."/>
            <person name="Pinho C."/>
            <person name="Perez I de Lanuza G."/>
            <person name="Afonso S."/>
            <person name="Brejcha J."/>
            <person name="Rubin C.J."/>
            <person name="Wallerman O."/>
            <person name="Pereira P."/>
            <person name="Sabatino S.J."/>
            <person name="Bellati A."/>
            <person name="Pellitteri-Rosa D."/>
            <person name="Bosakova Z."/>
            <person name="Bunikis I."/>
            <person name="Carretero M.A."/>
            <person name="Feiner N."/>
            <person name="Marsik P."/>
            <person name="Pauperio F."/>
            <person name="Salvi D."/>
            <person name="Soler L."/>
            <person name="While G.M."/>
            <person name="Uller T."/>
            <person name="Font E."/>
            <person name="Andersson L."/>
            <person name="Carneiro M."/>
        </authorList>
    </citation>
    <scope>NUCLEOTIDE SEQUENCE</scope>
</reference>